<feature type="compositionally biased region" description="Low complexity" evidence="1">
    <location>
        <begin position="56"/>
        <end position="69"/>
    </location>
</feature>
<gene>
    <name evidence="2" type="ORF">Zmor_000740</name>
</gene>
<name>A0AA38IXV7_9CUCU</name>
<feature type="region of interest" description="Disordered" evidence="1">
    <location>
        <begin position="1"/>
        <end position="88"/>
    </location>
</feature>
<dbReference type="AlphaFoldDB" id="A0AA38IXV7"/>
<reference evidence="2" key="1">
    <citation type="journal article" date="2023" name="G3 (Bethesda)">
        <title>Whole genome assemblies of Zophobas morio and Tenebrio molitor.</title>
        <authorList>
            <person name="Kaur S."/>
            <person name="Stinson S.A."/>
            <person name="diCenzo G.C."/>
        </authorList>
    </citation>
    <scope>NUCLEOTIDE SEQUENCE</scope>
    <source>
        <strain evidence="2">QUZm001</strain>
    </source>
</reference>
<evidence type="ECO:0000256" key="1">
    <source>
        <dbReference type="SAM" id="MobiDB-lite"/>
    </source>
</evidence>
<sequence>MGSTTRRSKATALTSENKLTHNGGGVDSNIYPHASVSPDRPGADVDEPELEETPHGQTTNSEGGSEGTTAKFRPSVRGSVLPESVTEA</sequence>
<evidence type="ECO:0000313" key="3">
    <source>
        <dbReference type="Proteomes" id="UP001168821"/>
    </source>
</evidence>
<dbReference type="EMBL" id="JALNTZ010000001">
    <property type="protein sequence ID" value="KAJ3665235.1"/>
    <property type="molecule type" value="Genomic_DNA"/>
</dbReference>
<accession>A0AA38IXV7</accession>
<evidence type="ECO:0000313" key="2">
    <source>
        <dbReference type="EMBL" id="KAJ3665235.1"/>
    </source>
</evidence>
<dbReference type="Proteomes" id="UP001168821">
    <property type="component" value="Unassembled WGS sequence"/>
</dbReference>
<comment type="caution">
    <text evidence="2">The sequence shown here is derived from an EMBL/GenBank/DDBJ whole genome shotgun (WGS) entry which is preliminary data.</text>
</comment>
<protein>
    <submittedName>
        <fullName evidence="2">Uncharacterized protein</fullName>
    </submittedName>
</protein>
<organism evidence="2 3">
    <name type="scientific">Zophobas morio</name>
    <dbReference type="NCBI Taxonomy" id="2755281"/>
    <lineage>
        <taxon>Eukaryota</taxon>
        <taxon>Metazoa</taxon>
        <taxon>Ecdysozoa</taxon>
        <taxon>Arthropoda</taxon>
        <taxon>Hexapoda</taxon>
        <taxon>Insecta</taxon>
        <taxon>Pterygota</taxon>
        <taxon>Neoptera</taxon>
        <taxon>Endopterygota</taxon>
        <taxon>Coleoptera</taxon>
        <taxon>Polyphaga</taxon>
        <taxon>Cucujiformia</taxon>
        <taxon>Tenebrionidae</taxon>
        <taxon>Zophobas</taxon>
    </lineage>
</organism>
<feature type="compositionally biased region" description="Polar residues" evidence="1">
    <location>
        <begin position="1"/>
        <end position="17"/>
    </location>
</feature>
<keyword evidence="3" id="KW-1185">Reference proteome</keyword>
<proteinExistence type="predicted"/>